<organism evidence="2">
    <name type="scientific">Arundo donax</name>
    <name type="common">Giant reed</name>
    <name type="synonym">Donax arundinaceus</name>
    <dbReference type="NCBI Taxonomy" id="35708"/>
    <lineage>
        <taxon>Eukaryota</taxon>
        <taxon>Viridiplantae</taxon>
        <taxon>Streptophyta</taxon>
        <taxon>Embryophyta</taxon>
        <taxon>Tracheophyta</taxon>
        <taxon>Spermatophyta</taxon>
        <taxon>Magnoliopsida</taxon>
        <taxon>Liliopsida</taxon>
        <taxon>Poales</taxon>
        <taxon>Poaceae</taxon>
        <taxon>PACMAD clade</taxon>
        <taxon>Arundinoideae</taxon>
        <taxon>Arundineae</taxon>
        <taxon>Arundo</taxon>
    </lineage>
</organism>
<sequence length="62" mass="6235">MACCRSRASSRTPRPATPAVAGAGAAADIGAAAAGPGAKPTGTTSTRIFMPLSQWPVRPQRK</sequence>
<feature type="region of interest" description="Disordered" evidence="1">
    <location>
        <begin position="1"/>
        <end position="62"/>
    </location>
</feature>
<reference evidence="2" key="2">
    <citation type="journal article" date="2015" name="Data Brief">
        <title>Shoot transcriptome of the giant reed, Arundo donax.</title>
        <authorList>
            <person name="Barrero R.A."/>
            <person name="Guerrero F.D."/>
            <person name="Moolhuijzen P."/>
            <person name="Goolsby J.A."/>
            <person name="Tidwell J."/>
            <person name="Bellgard S.E."/>
            <person name="Bellgard M.I."/>
        </authorList>
    </citation>
    <scope>NUCLEOTIDE SEQUENCE</scope>
    <source>
        <tissue evidence="2">Shoot tissue taken approximately 20 cm above the soil surface</tissue>
    </source>
</reference>
<evidence type="ECO:0000256" key="1">
    <source>
        <dbReference type="SAM" id="MobiDB-lite"/>
    </source>
</evidence>
<accession>A0A0A8XWL8</accession>
<reference evidence="2" key="1">
    <citation type="submission" date="2014-09" db="EMBL/GenBank/DDBJ databases">
        <authorList>
            <person name="Magalhaes I.L.F."/>
            <person name="Oliveira U."/>
            <person name="Santos F.R."/>
            <person name="Vidigal T.H.D.A."/>
            <person name="Brescovit A.D."/>
            <person name="Santos A.J."/>
        </authorList>
    </citation>
    <scope>NUCLEOTIDE SEQUENCE</scope>
    <source>
        <tissue evidence="2">Shoot tissue taken approximately 20 cm above the soil surface</tissue>
    </source>
</reference>
<protein>
    <submittedName>
        <fullName evidence="2">Uncharacterized protein</fullName>
    </submittedName>
</protein>
<dbReference type="EMBL" id="GBRH01280782">
    <property type="protein sequence ID" value="JAD17113.1"/>
    <property type="molecule type" value="Transcribed_RNA"/>
</dbReference>
<evidence type="ECO:0000313" key="2">
    <source>
        <dbReference type="EMBL" id="JAD17113.1"/>
    </source>
</evidence>
<dbReference type="AlphaFoldDB" id="A0A0A8XWL8"/>
<proteinExistence type="predicted"/>
<feature type="compositionally biased region" description="Low complexity" evidence="1">
    <location>
        <begin position="1"/>
        <end position="46"/>
    </location>
</feature>
<name>A0A0A8XWL8_ARUDO</name>